<evidence type="ECO:0000256" key="3">
    <source>
        <dbReference type="ARBA" id="ARBA00012438"/>
    </source>
</evidence>
<dbReference type="Pfam" id="PF02518">
    <property type="entry name" value="HATPase_c"/>
    <property type="match status" value="1"/>
</dbReference>
<dbReference type="Gene3D" id="6.10.340.10">
    <property type="match status" value="1"/>
</dbReference>
<dbReference type="PANTHER" id="PTHR45528">
    <property type="entry name" value="SENSOR HISTIDINE KINASE CPXA"/>
    <property type="match status" value="1"/>
</dbReference>
<dbReference type="SMART" id="SM00388">
    <property type="entry name" value="HisKA"/>
    <property type="match status" value="1"/>
</dbReference>
<keyword evidence="7 17" id="KW-0812">Transmembrane</keyword>
<evidence type="ECO:0000256" key="1">
    <source>
        <dbReference type="ARBA" id="ARBA00000085"/>
    </source>
</evidence>
<comment type="catalytic activity">
    <reaction evidence="1">
        <text>ATP + protein L-histidine = ADP + protein N-phospho-L-histidine.</text>
        <dbReference type="EC" id="2.7.13.3"/>
    </reaction>
</comment>
<keyword evidence="4" id="KW-1003">Cell membrane</keyword>
<proteinExistence type="predicted"/>
<dbReference type="SUPFAM" id="SSF47384">
    <property type="entry name" value="Homodimeric domain of signal transducing histidine kinase"/>
    <property type="match status" value="1"/>
</dbReference>
<feature type="transmembrane region" description="Helical" evidence="17">
    <location>
        <begin position="151"/>
        <end position="178"/>
    </location>
</feature>
<keyword evidence="12" id="KW-0902">Two-component regulatory system</keyword>
<keyword evidence="9 20" id="KW-0418">Kinase</keyword>
<feature type="transmembrane region" description="Helical" evidence="17">
    <location>
        <begin position="6"/>
        <end position="31"/>
    </location>
</feature>
<feature type="domain" description="HAMP" evidence="19">
    <location>
        <begin position="175"/>
        <end position="227"/>
    </location>
</feature>
<dbReference type="GO" id="GO:0005524">
    <property type="term" value="F:ATP binding"/>
    <property type="evidence" value="ECO:0007669"/>
    <property type="project" value="UniProtKB-KW"/>
</dbReference>
<dbReference type="EMBL" id="JACJIP010000014">
    <property type="protein sequence ID" value="MBA9085952.1"/>
    <property type="molecule type" value="Genomic_DNA"/>
</dbReference>
<dbReference type="GO" id="GO:0005886">
    <property type="term" value="C:plasma membrane"/>
    <property type="evidence" value="ECO:0007669"/>
    <property type="project" value="UniProtKB-SubCell"/>
</dbReference>
<evidence type="ECO:0000313" key="20">
    <source>
        <dbReference type="EMBL" id="MBA9085952.1"/>
    </source>
</evidence>
<feature type="domain" description="Histidine kinase" evidence="18">
    <location>
        <begin position="235"/>
        <end position="451"/>
    </location>
</feature>
<evidence type="ECO:0000256" key="5">
    <source>
        <dbReference type="ARBA" id="ARBA00022553"/>
    </source>
</evidence>
<comment type="function">
    <text evidence="15">Member of the two-component regulatory system HssS/HssR involved in intracellular heme homeostasis and tempering of staphylococcal virulence. HssS functions as a heme sensor histidine kinase which is autophosphorylated at a histidine residue and transfers its phosphate group to an aspartate residue of HssR. HssR/HssS activates the expression of hrtAB, an efflux pump, in response to extracellular heme, hemin, hemoglobin or blood.</text>
</comment>
<dbReference type="GO" id="GO:0000155">
    <property type="term" value="F:phosphorelay sensor kinase activity"/>
    <property type="evidence" value="ECO:0007669"/>
    <property type="project" value="InterPro"/>
</dbReference>
<dbReference type="Gene3D" id="1.10.287.130">
    <property type="match status" value="1"/>
</dbReference>
<evidence type="ECO:0000256" key="16">
    <source>
        <dbReference type="ARBA" id="ARBA00040841"/>
    </source>
</evidence>
<dbReference type="PANTHER" id="PTHR45528:SF11">
    <property type="entry name" value="HISTIDINE KINASE"/>
    <property type="match status" value="1"/>
</dbReference>
<dbReference type="CDD" id="cd06225">
    <property type="entry name" value="HAMP"/>
    <property type="match status" value="1"/>
</dbReference>
<dbReference type="Pfam" id="PF00512">
    <property type="entry name" value="HisKA"/>
    <property type="match status" value="1"/>
</dbReference>
<evidence type="ECO:0000256" key="17">
    <source>
        <dbReference type="SAM" id="Phobius"/>
    </source>
</evidence>
<keyword evidence="21" id="KW-1185">Reference proteome</keyword>
<evidence type="ECO:0000259" key="18">
    <source>
        <dbReference type="PROSITE" id="PS50109"/>
    </source>
</evidence>
<keyword evidence="5" id="KW-0597">Phosphoprotein</keyword>
<dbReference type="FunFam" id="1.10.287.130:FF:000001">
    <property type="entry name" value="Two-component sensor histidine kinase"/>
    <property type="match status" value="1"/>
</dbReference>
<dbReference type="Gene3D" id="3.30.565.10">
    <property type="entry name" value="Histidine kinase-like ATPase, C-terminal domain"/>
    <property type="match status" value="1"/>
</dbReference>
<evidence type="ECO:0000256" key="14">
    <source>
        <dbReference type="ARBA" id="ARBA00023136"/>
    </source>
</evidence>
<dbReference type="CDD" id="cd00082">
    <property type="entry name" value="HisKA"/>
    <property type="match status" value="1"/>
</dbReference>
<dbReference type="InterPro" id="IPR050398">
    <property type="entry name" value="HssS/ArlS-like"/>
</dbReference>
<name>A0A7W3XRR9_9BACL</name>
<dbReference type="InterPro" id="IPR036890">
    <property type="entry name" value="HATPase_C_sf"/>
</dbReference>
<evidence type="ECO:0000256" key="15">
    <source>
        <dbReference type="ARBA" id="ARBA00037219"/>
    </source>
</evidence>
<dbReference type="SMART" id="SM00387">
    <property type="entry name" value="HATPase_c"/>
    <property type="match status" value="1"/>
</dbReference>
<evidence type="ECO:0000256" key="4">
    <source>
        <dbReference type="ARBA" id="ARBA00022475"/>
    </source>
</evidence>
<dbReference type="Proteomes" id="UP000567067">
    <property type="component" value="Unassembled WGS sequence"/>
</dbReference>
<evidence type="ECO:0000256" key="6">
    <source>
        <dbReference type="ARBA" id="ARBA00022679"/>
    </source>
</evidence>
<dbReference type="InterPro" id="IPR003660">
    <property type="entry name" value="HAMP_dom"/>
</dbReference>
<dbReference type="InterPro" id="IPR005467">
    <property type="entry name" value="His_kinase_dom"/>
</dbReference>
<evidence type="ECO:0000313" key="21">
    <source>
        <dbReference type="Proteomes" id="UP000567067"/>
    </source>
</evidence>
<dbReference type="InterPro" id="IPR036097">
    <property type="entry name" value="HisK_dim/P_sf"/>
</dbReference>
<evidence type="ECO:0000256" key="12">
    <source>
        <dbReference type="ARBA" id="ARBA00023012"/>
    </source>
</evidence>
<dbReference type="RefSeq" id="WP_182535791.1">
    <property type="nucleotide sequence ID" value="NZ_JACJIP010000014.1"/>
</dbReference>
<dbReference type="EC" id="2.7.13.3" evidence="3"/>
<evidence type="ECO:0000256" key="9">
    <source>
        <dbReference type="ARBA" id="ARBA00022777"/>
    </source>
</evidence>
<dbReference type="SMART" id="SM00304">
    <property type="entry name" value="HAMP"/>
    <property type="match status" value="1"/>
</dbReference>
<keyword evidence="8" id="KW-0547">Nucleotide-binding</keyword>
<dbReference type="InterPro" id="IPR003594">
    <property type="entry name" value="HATPase_dom"/>
</dbReference>
<evidence type="ECO:0000259" key="19">
    <source>
        <dbReference type="PROSITE" id="PS50885"/>
    </source>
</evidence>
<protein>
    <recommendedName>
        <fullName evidence="16">Heme sensor protein HssS</fullName>
        <ecNumber evidence="3">2.7.13.3</ecNumber>
    </recommendedName>
</protein>
<dbReference type="SUPFAM" id="SSF55874">
    <property type="entry name" value="ATPase domain of HSP90 chaperone/DNA topoisomerase II/histidine kinase"/>
    <property type="match status" value="1"/>
</dbReference>
<dbReference type="SUPFAM" id="SSF158472">
    <property type="entry name" value="HAMP domain-like"/>
    <property type="match status" value="1"/>
</dbReference>
<evidence type="ECO:0000256" key="11">
    <source>
        <dbReference type="ARBA" id="ARBA00022989"/>
    </source>
</evidence>
<comment type="subcellular location">
    <subcellularLocation>
        <location evidence="2">Cell membrane</location>
        <topology evidence="2">Multi-pass membrane protein</topology>
    </subcellularLocation>
</comment>
<accession>A0A7W3XRR9</accession>
<dbReference type="Pfam" id="PF00672">
    <property type="entry name" value="HAMP"/>
    <property type="match status" value="1"/>
</dbReference>
<evidence type="ECO:0000256" key="7">
    <source>
        <dbReference type="ARBA" id="ARBA00022692"/>
    </source>
</evidence>
<keyword evidence="10" id="KW-0067">ATP-binding</keyword>
<evidence type="ECO:0000256" key="10">
    <source>
        <dbReference type="ARBA" id="ARBA00022840"/>
    </source>
</evidence>
<evidence type="ECO:0000256" key="2">
    <source>
        <dbReference type="ARBA" id="ARBA00004651"/>
    </source>
</evidence>
<reference evidence="20 21" key="1">
    <citation type="submission" date="2020-08" db="EMBL/GenBank/DDBJ databases">
        <title>Genomic Encyclopedia of Type Strains, Phase III (KMG-III): the genomes of soil and plant-associated and newly described type strains.</title>
        <authorList>
            <person name="Whitman W."/>
        </authorList>
    </citation>
    <scope>NUCLEOTIDE SEQUENCE [LARGE SCALE GENOMIC DNA]</scope>
    <source>
        <strain evidence="20 21">CECT 8693</strain>
    </source>
</reference>
<keyword evidence="14 17" id="KW-0472">Membrane</keyword>
<evidence type="ECO:0000256" key="8">
    <source>
        <dbReference type="ARBA" id="ARBA00022741"/>
    </source>
</evidence>
<gene>
    <name evidence="20" type="ORF">FHR92_002424</name>
</gene>
<keyword evidence="11 17" id="KW-1133">Transmembrane helix</keyword>
<sequence length="459" mass="51208">MKTLYVRVVLTFLVIMIISLLSSLIVGLVLFQPKLNRLGQEEMTGAGERVIRLYELTRPKDLDGFLTHTSRLVSYPLILFRDEGHYRSYGREMKELPFSLAPQAVRQVLDGQSYRSALRGVDELTVGLPLVAEGRTYGLFMLTSSKNERTILQFISAILLMVLVVGSLCILAAARYLVKPLQGLTAATRELAKGRFNVELQAKRQDELGELARGFNAMARDLKRLEQMRQDFVSNVSHEIQSPLTSISGFAEALKSPGLTTEENRARYIDIILTESERLSRLSDNLLKLASLESEHHPLAARTFHLDESIRQVAVALEPLWSAKRLDLDLLLPPALKIHADPDQLNQVWMNLLGNSIKFTREGGKIAVALIPEGDEYKVTITDTGIGIPPEDLDRIFERFYKADRSRRSGSGSGLGLSIVKVIVLLHQGRIEASSSPGRGTTVTVRLPRNAVQAPYRVE</sequence>
<dbReference type="InterPro" id="IPR003661">
    <property type="entry name" value="HisK_dim/P_dom"/>
</dbReference>
<keyword evidence="6" id="KW-0808">Transferase</keyword>
<dbReference type="PROSITE" id="PS50109">
    <property type="entry name" value="HIS_KIN"/>
    <property type="match status" value="1"/>
</dbReference>
<dbReference type="PRINTS" id="PR00344">
    <property type="entry name" value="BCTRLSENSOR"/>
</dbReference>
<evidence type="ECO:0000256" key="13">
    <source>
        <dbReference type="ARBA" id="ARBA00023026"/>
    </source>
</evidence>
<dbReference type="CDD" id="cd00075">
    <property type="entry name" value="HATPase"/>
    <property type="match status" value="1"/>
</dbReference>
<dbReference type="AlphaFoldDB" id="A0A7W3XRR9"/>
<keyword evidence="13" id="KW-0843">Virulence</keyword>
<organism evidence="20 21">
    <name type="scientific">Fontibacillus solani</name>
    <dbReference type="NCBI Taxonomy" id="1572857"/>
    <lineage>
        <taxon>Bacteria</taxon>
        <taxon>Bacillati</taxon>
        <taxon>Bacillota</taxon>
        <taxon>Bacilli</taxon>
        <taxon>Bacillales</taxon>
        <taxon>Paenibacillaceae</taxon>
        <taxon>Fontibacillus</taxon>
    </lineage>
</organism>
<dbReference type="PROSITE" id="PS50885">
    <property type="entry name" value="HAMP"/>
    <property type="match status" value="1"/>
</dbReference>
<dbReference type="FunFam" id="3.30.565.10:FF:000006">
    <property type="entry name" value="Sensor histidine kinase WalK"/>
    <property type="match status" value="1"/>
</dbReference>
<dbReference type="InterPro" id="IPR004358">
    <property type="entry name" value="Sig_transdc_His_kin-like_C"/>
</dbReference>
<comment type="caution">
    <text evidence="20">The sequence shown here is derived from an EMBL/GenBank/DDBJ whole genome shotgun (WGS) entry which is preliminary data.</text>
</comment>